<dbReference type="GO" id="GO:0016787">
    <property type="term" value="F:hydrolase activity"/>
    <property type="evidence" value="ECO:0007669"/>
    <property type="project" value="UniProtKB-KW"/>
</dbReference>
<evidence type="ECO:0000313" key="9">
    <source>
        <dbReference type="EMBL" id="KAK4389899.1"/>
    </source>
</evidence>
<dbReference type="Pfam" id="PF13359">
    <property type="entry name" value="DDE_Tnp_4"/>
    <property type="match status" value="1"/>
</dbReference>
<dbReference type="GO" id="GO:0046872">
    <property type="term" value="F:metal ion binding"/>
    <property type="evidence" value="ECO:0007669"/>
    <property type="project" value="UniProtKB-KW"/>
</dbReference>
<sequence>MDKLKESRQGKIDRLGPKATYAIERCIDELTKVKDLTDIIFTTALERFHSHNTPTIFLRLDENKLWFYRVLSVLYALASKMITRPNWTNTHPKIASDPNFYPYFKGRKGALPMPECWTMQFYKTAHFLSLNSGRQYRTPQDMFNHAHSRLRSVIERCFAILKKRFPILQLGMPSYLLRHQVEIVIACCTLHDFIPMTYAGFLTRAGFPQEEHKSLEIERRFMWMIGDANAAVLMSYDQVLEGQTAYWSRAMRRHDGYPYQALHMTVIQCGLCFQTLYHNNSH</sequence>
<organism evidence="9 10">
    <name type="scientific">Sesamum angolense</name>
    <dbReference type="NCBI Taxonomy" id="2727404"/>
    <lineage>
        <taxon>Eukaryota</taxon>
        <taxon>Viridiplantae</taxon>
        <taxon>Streptophyta</taxon>
        <taxon>Embryophyta</taxon>
        <taxon>Tracheophyta</taxon>
        <taxon>Spermatophyta</taxon>
        <taxon>Magnoliopsida</taxon>
        <taxon>eudicotyledons</taxon>
        <taxon>Gunneridae</taxon>
        <taxon>Pentapetalae</taxon>
        <taxon>asterids</taxon>
        <taxon>lamiids</taxon>
        <taxon>Lamiales</taxon>
        <taxon>Pedaliaceae</taxon>
        <taxon>Sesamum</taxon>
    </lineage>
</organism>
<protein>
    <recommendedName>
        <fullName evidence="8">DDE Tnp4 domain-containing protein</fullName>
    </recommendedName>
</protein>
<evidence type="ECO:0000256" key="4">
    <source>
        <dbReference type="ARBA" id="ARBA00022722"/>
    </source>
</evidence>
<dbReference type="InterPro" id="IPR027806">
    <property type="entry name" value="HARBI1_dom"/>
</dbReference>
<dbReference type="GO" id="GO:0005634">
    <property type="term" value="C:nucleus"/>
    <property type="evidence" value="ECO:0007669"/>
    <property type="project" value="UniProtKB-SubCell"/>
</dbReference>
<name>A0AAE2BLM5_9LAMI</name>
<evidence type="ECO:0000256" key="6">
    <source>
        <dbReference type="ARBA" id="ARBA00022801"/>
    </source>
</evidence>
<keyword evidence="5" id="KW-0479">Metal-binding</keyword>
<dbReference type="PANTHER" id="PTHR22930:SF251">
    <property type="entry name" value="DDE TNP4 DOMAIN-CONTAINING PROTEIN"/>
    <property type="match status" value="1"/>
</dbReference>
<accession>A0AAE2BLM5</accession>
<proteinExistence type="inferred from homology"/>
<evidence type="ECO:0000256" key="1">
    <source>
        <dbReference type="ARBA" id="ARBA00001968"/>
    </source>
</evidence>
<comment type="similarity">
    <text evidence="3">Belongs to the HARBI1 family.</text>
</comment>
<reference evidence="9" key="1">
    <citation type="submission" date="2020-06" db="EMBL/GenBank/DDBJ databases">
        <authorList>
            <person name="Li T."/>
            <person name="Hu X."/>
            <person name="Zhang T."/>
            <person name="Song X."/>
            <person name="Zhang H."/>
            <person name="Dai N."/>
            <person name="Sheng W."/>
            <person name="Hou X."/>
            <person name="Wei L."/>
        </authorList>
    </citation>
    <scope>NUCLEOTIDE SEQUENCE</scope>
    <source>
        <strain evidence="9">K16</strain>
        <tissue evidence="9">Leaf</tissue>
    </source>
</reference>
<keyword evidence="4" id="KW-0540">Nuclease</keyword>
<dbReference type="PANTHER" id="PTHR22930">
    <property type="match status" value="1"/>
</dbReference>
<reference evidence="9" key="2">
    <citation type="journal article" date="2024" name="Plant">
        <title>Genomic evolution and insights into agronomic trait innovations of Sesamum species.</title>
        <authorList>
            <person name="Miao H."/>
            <person name="Wang L."/>
            <person name="Qu L."/>
            <person name="Liu H."/>
            <person name="Sun Y."/>
            <person name="Le M."/>
            <person name="Wang Q."/>
            <person name="Wei S."/>
            <person name="Zheng Y."/>
            <person name="Lin W."/>
            <person name="Duan Y."/>
            <person name="Cao H."/>
            <person name="Xiong S."/>
            <person name="Wang X."/>
            <person name="Wei L."/>
            <person name="Li C."/>
            <person name="Ma Q."/>
            <person name="Ju M."/>
            <person name="Zhao R."/>
            <person name="Li G."/>
            <person name="Mu C."/>
            <person name="Tian Q."/>
            <person name="Mei H."/>
            <person name="Zhang T."/>
            <person name="Gao T."/>
            <person name="Zhang H."/>
        </authorList>
    </citation>
    <scope>NUCLEOTIDE SEQUENCE</scope>
    <source>
        <strain evidence="9">K16</strain>
    </source>
</reference>
<dbReference type="Proteomes" id="UP001289374">
    <property type="component" value="Unassembled WGS sequence"/>
</dbReference>
<feature type="non-terminal residue" evidence="9">
    <location>
        <position position="282"/>
    </location>
</feature>
<evidence type="ECO:0000256" key="7">
    <source>
        <dbReference type="ARBA" id="ARBA00023242"/>
    </source>
</evidence>
<keyword evidence="7" id="KW-0539">Nucleus</keyword>
<evidence type="ECO:0000256" key="5">
    <source>
        <dbReference type="ARBA" id="ARBA00022723"/>
    </source>
</evidence>
<feature type="domain" description="DDE Tnp4" evidence="8">
    <location>
        <begin position="124"/>
        <end position="191"/>
    </location>
</feature>
<dbReference type="AlphaFoldDB" id="A0AAE2BLM5"/>
<evidence type="ECO:0000259" key="8">
    <source>
        <dbReference type="Pfam" id="PF13359"/>
    </source>
</evidence>
<keyword evidence="6" id="KW-0378">Hydrolase</keyword>
<dbReference type="EMBL" id="JACGWL010000013">
    <property type="protein sequence ID" value="KAK4389899.1"/>
    <property type="molecule type" value="Genomic_DNA"/>
</dbReference>
<comment type="cofactor">
    <cofactor evidence="1">
        <name>a divalent metal cation</name>
        <dbReference type="ChEBI" id="CHEBI:60240"/>
    </cofactor>
</comment>
<dbReference type="GO" id="GO:0004518">
    <property type="term" value="F:nuclease activity"/>
    <property type="evidence" value="ECO:0007669"/>
    <property type="project" value="UniProtKB-KW"/>
</dbReference>
<comment type="subcellular location">
    <subcellularLocation>
        <location evidence="2">Nucleus</location>
    </subcellularLocation>
</comment>
<dbReference type="InterPro" id="IPR045249">
    <property type="entry name" value="HARBI1-like"/>
</dbReference>
<evidence type="ECO:0000256" key="2">
    <source>
        <dbReference type="ARBA" id="ARBA00004123"/>
    </source>
</evidence>
<comment type="caution">
    <text evidence="9">The sequence shown here is derived from an EMBL/GenBank/DDBJ whole genome shotgun (WGS) entry which is preliminary data.</text>
</comment>
<evidence type="ECO:0000313" key="10">
    <source>
        <dbReference type="Proteomes" id="UP001289374"/>
    </source>
</evidence>
<keyword evidence="10" id="KW-1185">Reference proteome</keyword>
<evidence type="ECO:0000256" key="3">
    <source>
        <dbReference type="ARBA" id="ARBA00006958"/>
    </source>
</evidence>
<gene>
    <name evidence="9" type="ORF">Sango_2326900</name>
</gene>